<dbReference type="PANTHER" id="PTHR43394">
    <property type="entry name" value="ATP-DEPENDENT PERMEASE MDL1, MITOCHONDRIAL"/>
    <property type="match status" value="1"/>
</dbReference>
<dbReference type="SUPFAM" id="SSF52540">
    <property type="entry name" value="P-loop containing nucleoside triphosphate hydrolases"/>
    <property type="match status" value="1"/>
</dbReference>
<dbReference type="InterPro" id="IPR011527">
    <property type="entry name" value="ABC1_TM_dom"/>
</dbReference>
<evidence type="ECO:0000256" key="8">
    <source>
        <dbReference type="ARBA" id="ARBA00022989"/>
    </source>
</evidence>
<dbReference type="InterPro" id="IPR039421">
    <property type="entry name" value="Type_1_exporter"/>
</dbReference>
<evidence type="ECO:0000256" key="1">
    <source>
        <dbReference type="ARBA" id="ARBA00004651"/>
    </source>
</evidence>
<keyword evidence="3" id="KW-1003">Cell membrane</keyword>
<reference evidence="14" key="1">
    <citation type="submission" date="2019-06" db="EMBL/GenBank/DDBJ databases">
        <authorList>
            <person name="Murdoch R.W."/>
            <person name="Fathepure B."/>
        </authorList>
    </citation>
    <scope>NUCLEOTIDE SEQUENCE</scope>
</reference>
<evidence type="ECO:0000256" key="6">
    <source>
        <dbReference type="ARBA" id="ARBA00022840"/>
    </source>
</evidence>
<dbReference type="NCBIfam" id="TIGR02203">
    <property type="entry name" value="MsbA_lipidA"/>
    <property type="match status" value="1"/>
</dbReference>
<dbReference type="PANTHER" id="PTHR43394:SF1">
    <property type="entry name" value="ATP-BINDING CASSETTE SUB-FAMILY B MEMBER 10, MITOCHONDRIAL"/>
    <property type="match status" value="1"/>
</dbReference>
<dbReference type="InterPro" id="IPR036640">
    <property type="entry name" value="ABC1_TM_sf"/>
</dbReference>
<evidence type="ECO:0000256" key="9">
    <source>
        <dbReference type="ARBA" id="ARBA00023055"/>
    </source>
</evidence>
<evidence type="ECO:0000256" key="7">
    <source>
        <dbReference type="ARBA" id="ARBA00022967"/>
    </source>
</evidence>
<dbReference type="GO" id="GO:0034040">
    <property type="term" value="F:ATPase-coupled lipid transmembrane transporter activity"/>
    <property type="evidence" value="ECO:0007669"/>
    <property type="project" value="InterPro"/>
</dbReference>
<dbReference type="PROSITE" id="PS50929">
    <property type="entry name" value="ABC_TM1F"/>
    <property type="match status" value="1"/>
</dbReference>
<sequence length="597" mass="65438">MTDPGLNAVARPGDGGVYRRLLGYVRPYWGIALVAVIGMVVSGGMESVFAWLMKPMLDRGFVERDPEMIRLIPFALMGIFLLRGVASFGASFGMMWVSRRVIHELRSQVFERLLTLPKRYFDNSSSARLLSRLTYNVEQVAQAGTDALIVLVRDSATAVALLGYMFFVSWRLALIFLGLGPILAVLVVYISKRFRRLSRRIQGSVGSVAYVAEEAIEGHEVIKVFGAQAHERRRFGSVNDLNMRQYIKFSATKALSTPVVQFVSAAALSFVIYLATRQEMIAEVTVGGFVSFITAMLLLMQPLKRLTNVNSTIQRGIAAGESIFEVIDETPETDNGTLTLDRAEGRVSFEDVGFAYDPAGPAVLTDIHMDVPAGETVAVVGRSGSGKTTLVNLLPRFYEPVSGTIRLDGIPLTDYRLHDLRRQIALVGQQVVLFNDTIAANIAFGAAGEADRADVERAAALANAREFIEALPRGFDTVVGENGVMLSGGQRQRIAIARALLKDAPILVLDEATSALDTESEYHIQRALETLMRGRTTFVIAHRLSTIEAADRILVLDGGRIIESGDHDTLIERGGAYAALHRMQFRNQQPERQGAGE</sequence>
<evidence type="ECO:0000256" key="3">
    <source>
        <dbReference type="ARBA" id="ARBA00022475"/>
    </source>
</evidence>
<gene>
    <name evidence="14" type="primary">msbA</name>
    <name evidence="14" type="ORF">KBTEX_01925</name>
</gene>
<dbReference type="InterPro" id="IPR011917">
    <property type="entry name" value="ABC_transpr_lipidA"/>
</dbReference>
<dbReference type="Pfam" id="PF00664">
    <property type="entry name" value="ABC_membrane"/>
    <property type="match status" value="1"/>
</dbReference>
<dbReference type="AlphaFoldDB" id="A0A5B8RDS8"/>
<keyword evidence="10 11" id="KW-0472">Membrane</keyword>
<dbReference type="SMART" id="SM00382">
    <property type="entry name" value="AAA"/>
    <property type="match status" value="1"/>
</dbReference>
<dbReference type="GO" id="GO:0005524">
    <property type="term" value="F:ATP binding"/>
    <property type="evidence" value="ECO:0007669"/>
    <property type="project" value="UniProtKB-KW"/>
</dbReference>
<dbReference type="Gene3D" id="1.20.1560.10">
    <property type="entry name" value="ABC transporter type 1, transmembrane domain"/>
    <property type="match status" value="1"/>
</dbReference>
<dbReference type="InterPro" id="IPR003439">
    <property type="entry name" value="ABC_transporter-like_ATP-bd"/>
</dbReference>
<evidence type="ECO:0000259" key="12">
    <source>
        <dbReference type="PROSITE" id="PS50893"/>
    </source>
</evidence>
<feature type="domain" description="ABC transporter" evidence="12">
    <location>
        <begin position="347"/>
        <end position="583"/>
    </location>
</feature>
<keyword evidence="8 11" id="KW-1133">Transmembrane helix</keyword>
<feature type="transmembrane region" description="Helical" evidence="11">
    <location>
        <begin position="170"/>
        <end position="190"/>
    </location>
</feature>
<dbReference type="GO" id="GO:0015421">
    <property type="term" value="F:ABC-type oligopeptide transporter activity"/>
    <property type="evidence" value="ECO:0007669"/>
    <property type="project" value="TreeGrafter"/>
</dbReference>
<keyword evidence="6 14" id="KW-0067">ATP-binding</keyword>
<keyword evidence="7" id="KW-1278">Translocase</keyword>
<dbReference type="InterPro" id="IPR027417">
    <property type="entry name" value="P-loop_NTPase"/>
</dbReference>
<evidence type="ECO:0000256" key="11">
    <source>
        <dbReference type="SAM" id="Phobius"/>
    </source>
</evidence>
<name>A0A5B8RDS8_9ZZZZ</name>
<dbReference type="InterPro" id="IPR017871">
    <property type="entry name" value="ABC_transporter-like_CS"/>
</dbReference>
<evidence type="ECO:0000259" key="13">
    <source>
        <dbReference type="PROSITE" id="PS50929"/>
    </source>
</evidence>
<proteinExistence type="predicted"/>
<comment type="subcellular location">
    <subcellularLocation>
        <location evidence="1">Cell membrane</location>
        <topology evidence="1">Multi-pass membrane protein</topology>
    </subcellularLocation>
</comment>
<dbReference type="GO" id="GO:0016887">
    <property type="term" value="F:ATP hydrolysis activity"/>
    <property type="evidence" value="ECO:0007669"/>
    <property type="project" value="InterPro"/>
</dbReference>
<accession>A0A5B8RDS8</accession>
<dbReference type="InterPro" id="IPR003593">
    <property type="entry name" value="AAA+_ATPase"/>
</dbReference>
<keyword evidence="14" id="KW-0378">Hydrolase</keyword>
<dbReference type="PROSITE" id="PS50893">
    <property type="entry name" value="ABC_TRANSPORTER_2"/>
    <property type="match status" value="1"/>
</dbReference>
<keyword evidence="5" id="KW-0547">Nucleotide-binding</keyword>
<keyword evidence="4 11" id="KW-0812">Transmembrane</keyword>
<feature type="domain" description="ABC transmembrane type-1" evidence="13">
    <location>
        <begin position="33"/>
        <end position="315"/>
    </location>
</feature>
<dbReference type="Pfam" id="PF00005">
    <property type="entry name" value="ABC_tran"/>
    <property type="match status" value="1"/>
</dbReference>
<evidence type="ECO:0000256" key="5">
    <source>
        <dbReference type="ARBA" id="ARBA00022741"/>
    </source>
</evidence>
<dbReference type="EMBL" id="MN079105">
    <property type="protein sequence ID" value="QEA05602.1"/>
    <property type="molecule type" value="Genomic_DNA"/>
</dbReference>
<organism evidence="14">
    <name type="scientific">uncultured organism</name>
    <dbReference type="NCBI Taxonomy" id="155900"/>
    <lineage>
        <taxon>unclassified sequences</taxon>
        <taxon>environmental samples</taxon>
    </lineage>
</organism>
<evidence type="ECO:0000313" key="14">
    <source>
        <dbReference type="EMBL" id="QEA05602.1"/>
    </source>
</evidence>
<keyword evidence="9" id="KW-0445">Lipid transport</keyword>
<dbReference type="Gene3D" id="3.40.50.300">
    <property type="entry name" value="P-loop containing nucleotide triphosphate hydrolases"/>
    <property type="match status" value="1"/>
</dbReference>
<feature type="transmembrane region" description="Helical" evidence="11">
    <location>
        <begin position="281"/>
        <end position="300"/>
    </location>
</feature>
<dbReference type="PROSITE" id="PS00211">
    <property type="entry name" value="ABC_TRANSPORTER_1"/>
    <property type="match status" value="1"/>
</dbReference>
<dbReference type="EC" id="3.6.3.-" evidence="14"/>
<keyword evidence="2" id="KW-0813">Transport</keyword>
<protein>
    <submittedName>
        <fullName evidence="14">Lipid A export ATP-binding/permease protein MsbA</fullName>
        <ecNumber evidence="14">3.6.3.-</ecNumber>
    </submittedName>
</protein>
<dbReference type="FunFam" id="3.40.50.300:FF:000221">
    <property type="entry name" value="Multidrug ABC transporter ATP-binding protein"/>
    <property type="match status" value="1"/>
</dbReference>
<evidence type="ECO:0000256" key="10">
    <source>
        <dbReference type="ARBA" id="ARBA00023136"/>
    </source>
</evidence>
<dbReference type="GO" id="GO:0005886">
    <property type="term" value="C:plasma membrane"/>
    <property type="evidence" value="ECO:0007669"/>
    <property type="project" value="UniProtKB-SubCell"/>
</dbReference>
<feature type="transmembrane region" description="Helical" evidence="11">
    <location>
        <begin position="254"/>
        <end position="275"/>
    </location>
</feature>
<feature type="transmembrane region" description="Helical" evidence="11">
    <location>
        <begin position="74"/>
        <end position="97"/>
    </location>
</feature>
<dbReference type="SUPFAM" id="SSF90123">
    <property type="entry name" value="ABC transporter transmembrane region"/>
    <property type="match status" value="1"/>
</dbReference>
<evidence type="ECO:0000256" key="2">
    <source>
        <dbReference type="ARBA" id="ARBA00022448"/>
    </source>
</evidence>
<dbReference type="CDD" id="cd18552">
    <property type="entry name" value="ABC_6TM_MsbA_like"/>
    <property type="match status" value="1"/>
</dbReference>
<feature type="transmembrane region" description="Helical" evidence="11">
    <location>
        <begin position="28"/>
        <end position="53"/>
    </location>
</feature>
<evidence type="ECO:0000256" key="4">
    <source>
        <dbReference type="ARBA" id="ARBA00022692"/>
    </source>
</evidence>